<keyword evidence="4" id="KW-1185">Reference proteome</keyword>
<proteinExistence type="predicted"/>
<evidence type="ECO:0000313" key="3">
    <source>
        <dbReference type="EMBL" id="UNI16504.1"/>
    </source>
</evidence>
<dbReference type="KEGG" id="ptkz:JDV02_002933"/>
<dbReference type="AlphaFoldDB" id="A0A9Q8V946"/>
<dbReference type="EMBL" id="CP086355">
    <property type="protein sequence ID" value="UNI16504.1"/>
    <property type="molecule type" value="Genomic_DNA"/>
</dbReference>
<keyword evidence="2" id="KW-0732">Signal</keyword>
<evidence type="ECO:0000313" key="4">
    <source>
        <dbReference type="Proteomes" id="UP000829364"/>
    </source>
</evidence>
<sequence length="152" mass="16244">MLSKTAHVCLGLPLLSLLFLLLSPLASTSPLSNALARAPAPALAKHHGANDDADGGGRDNDPRTNATYYCRLAQQMCRHSGECMDSKCGRCKVYSDMESFGQCIHEPASAPDLPMSLAPWLDEEGEKGKGKEKEAGGEREDRDGRGGDDGRT</sequence>
<organism evidence="3 4">
    <name type="scientific">Purpureocillium takamizusanense</name>
    <dbReference type="NCBI Taxonomy" id="2060973"/>
    <lineage>
        <taxon>Eukaryota</taxon>
        <taxon>Fungi</taxon>
        <taxon>Dikarya</taxon>
        <taxon>Ascomycota</taxon>
        <taxon>Pezizomycotina</taxon>
        <taxon>Sordariomycetes</taxon>
        <taxon>Hypocreomycetidae</taxon>
        <taxon>Hypocreales</taxon>
        <taxon>Ophiocordycipitaceae</taxon>
        <taxon>Purpureocillium</taxon>
    </lineage>
</organism>
<evidence type="ECO:0000256" key="2">
    <source>
        <dbReference type="SAM" id="SignalP"/>
    </source>
</evidence>
<feature type="chain" id="PRO_5040151291" evidence="2">
    <location>
        <begin position="29"/>
        <end position="152"/>
    </location>
</feature>
<accession>A0A9Q8V946</accession>
<feature type="compositionally biased region" description="Basic and acidic residues" evidence="1">
    <location>
        <begin position="126"/>
        <end position="152"/>
    </location>
</feature>
<gene>
    <name evidence="3" type="ORF">JDV02_002933</name>
</gene>
<reference evidence="3" key="1">
    <citation type="submission" date="2021-11" db="EMBL/GenBank/DDBJ databases">
        <title>Purpureocillium_takamizusanense_genome.</title>
        <authorList>
            <person name="Nguyen N.-H."/>
        </authorList>
    </citation>
    <scope>NUCLEOTIDE SEQUENCE</scope>
    <source>
        <strain evidence="3">PT3</strain>
    </source>
</reference>
<dbReference type="RefSeq" id="XP_047839985.1">
    <property type="nucleotide sequence ID" value="XM_047984013.1"/>
</dbReference>
<evidence type="ECO:0000256" key="1">
    <source>
        <dbReference type="SAM" id="MobiDB-lite"/>
    </source>
</evidence>
<name>A0A9Q8V946_9HYPO</name>
<protein>
    <submittedName>
        <fullName evidence="3">Uncharacterized protein</fullName>
    </submittedName>
</protein>
<dbReference type="Proteomes" id="UP000829364">
    <property type="component" value="Chromosome 2"/>
</dbReference>
<feature type="region of interest" description="Disordered" evidence="1">
    <location>
        <begin position="105"/>
        <end position="152"/>
    </location>
</feature>
<feature type="signal peptide" evidence="2">
    <location>
        <begin position="1"/>
        <end position="28"/>
    </location>
</feature>
<dbReference type="GeneID" id="72064893"/>